<dbReference type="InterPro" id="IPR013046">
    <property type="entry name" value="GpV/Gp45"/>
</dbReference>
<protein>
    <recommendedName>
        <fullName evidence="1">Gp5/Type VI secretion system Vgr protein OB-fold domain-containing protein</fullName>
    </recommendedName>
</protein>
<evidence type="ECO:0000313" key="3">
    <source>
        <dbReference type="Proteomes" id="UP000234914"/>
    </source>
</evidence>
<evidence type="ECO:0000313" key="2">
    <source>
        <dbReference type="EMBL" id="PKZ69067.1"/>
    </source>
</evidence>
<dbReference type="NCBIfam" id="TIGR01644">
    <property type="entry name" value="phage_P2_V"/>
    <property type="match status" value="1"/>
</dbReference>
<accession>A0A2I1RIV1</accession>
<dbReference type="Proteomes" id="UP000234914">
    <property type="component" value="Unassembled WGS sequence"/>
</dbReference>
<organism evidence="2 3">
    <name type="scientific">Faucicola osloensis</name>
    <name type="common">Moraxella osloensis</name>
    <dbReference type="NCBI Taxonomy" id="34062"/>
    <lineage>
        <taxon>Bacteria</taxon>
        <taxon>Pseudomonadati</taxon>
        <taxon>Pseudomonadota</taxon>
        <taxon>Gammaproteobacteria</taxon>
        <taxon>Moraxellales</taxon>
        <taxon>Moraxellaceae</taxon>
        <taxon>Faucicola</taxon>
    </lineage>
</organism>
<proteinExistence type="predicted"/>
<reference evidence="2 3" key="1">
    <citation type="submission" date="2017-12" db="EMBL/GenBank/DDBJ databases">
        <title>Phylogenetic diversity of female urinary microbiome.</title>
        <authorList>
            <person name="Thomas-White K."/>
            <person name="Wolfe A.J."/>
        </authorList>
    </citation>
    <scope>NUCLEOTIDE SEQUENCE [LARGE SCALE GENOMIC DNA]</scope>
    <source>
        <strain evidence="2 3">UMB0416</strain>
    </source>
</reference>
<sequence>MSSLSPENERRMNNMVNRGIVTEVDYANAVCRVQIDSLVTDWLPFGSVRMGKVKVWNPPHVGEQVYLISETGELETALVLGSFAYDNQPNPTADAATVAMHCDDGAMFSYNHATHQLTIDLPNDSKTAIRSDVVTIDCHNADIHANDFNLSANRAVIDAELIINGIPYKDHTHKNVQSGRSSTGGVNA</sequence>
<dbReference type="InterPro" id="IPR006531">
    <property type="entry name" value="Gp5/Vgr_OB"/>
</dbReference>
<dbReference type="Pfam" id="PF04717">
    <property type="entry name" value="Phage_base_V"/>
    <property type="match status" value="1"/>
</dbReference>
<dbReference type="InterPro" id="IPR037026">
    <property type="entry name" value="Vgr_OB-fold_dom_sf"/>
</dbReference>
<dbReference type="Gene3D" id="2.40.50.230">
    <property type="entry name" value="Gp5 N-terminal domain"/>
    <property type="match status" value="1"/>
</dbReference>
<feature type="domain" description="Gp5/Type VI secretion system Vgr protein OB-fold" evidence="1">
    <location>
        <begin position="18"/>
        <end position="82"/>
    </location>
</feature>
<dbReference type="EMBL" id="PKJS01000005">
    <property type="protein sequence ID" value="PKZ69067.1"/>
    <property type="molecule type" value="Genomic_DNA"/>
</dbReference>
<dbReference type="RefSeq" id="WP_101964102.1">
    <property type="nucleotide sequence ID" value="NZ_PKJS01000005.1"/>
</dbReference>
<comment type="caution">
    <text evidence="2">The sequence shown here is derived from an EMBL/GenBank/DDBJ whole genome shotgun (WGS) entry which is preliminary data.</text>
</comment>
<gene>
    <name evidence="2" type="ORF">CYJ96_04530</name>
</gene>
<name>A0A2I1RIV1_FAUOS</name>
<dbReference type="AlphaFoldDB" id="A0A2I1RIV1"/>
<evidence type="ECO:0000259" key="1">
    <source>
        <dbReference type="Pfam" id="PF04717"/>
    </source>
</evidence>
<dbReference type="Gene3D" id="6.20.150.10">
    <property type="match status" value="1"/>
</dbReference>